<dbReference type="AlphaFoldDB" id="A0A4C1TZD8"/>
<sequence length="74" mass="8432">MDGDMIDSGYRCHRLVCSAWESRAQVTTAANGHSLLLRNHKCIANLLDKNRISKEEWCDDGRKSGVTEKELRQN</sequence>
<reference evidence="1 2" key="1">
    <citation type="journal article" date="2019" name="Commun. Biol.">
        <title>The bagworm genome reveals a unique fibroin gene that provides high tensile strength.</title>
        <authorList>
            <person name="Kono N."/>
            <person name="Nakamura H."/>
            <person name="Ohtoshi R."/>
            <person name="Tomita M."/>
            <person name="Numata K."/>
            <person name="Arakawa K."/>
        </authorList>
    </citation>
    <scope>NUCLEOTIDE SEQUENCE [LARGE SCALE GENOMIC DNA]</scope>
</reference>
<dbReference type="Proteomes" id="UP000299102">
    <property type="component" value="Unassembled WGS sequence"/>
</dbReference>
<proteinExistence type="predicted"/>
<organism evidence="1 2">
    <name type="scientific">Eumeta variegata</name>
    <name type="common">Bagworm moth</name>
    <name type="synonym">Eumeta japonica</name>
    <dbReference type="NCBI Taxonomy" id="151549"/>
    <lineage>
        <taxon>Eukaryota</taxon>
        <taxon>Metazoa</taxon>
        <taxon>Ecdysozoa</taxon>
        <taxon>Arthropoda</taxon>
        <taxon>Hexapoda</taxon>
        <taxon>Insecta</taxon>
        <taxon>Pterygota</taxon>
        <taxon>Neoptera</taxon>
        <taxon>Endopterygota</taxon>
        <taxon>Lepidoptera</taxon>
        <taxon>Glossata</taxon>
        <taxon>Ditrysia</taxon>
        <taxon>Tineoidea</taxon>
        <taxon>Psychidae</taxon>
        <taxon>Oiketicinae</taxon>
        <taxon>Eumeta</taxon>
    </lineage>
</organism>
<name>A0A4C1TZD8_EUMVA</name>
<dbReference type="EMBL" id="BGZK01000108">
    <property type="protein sequence ID" value="GBP19443.1"/>
    <property type="molecule type" value="Genomic_DNA"/>
</dbReference>
<protein>
    <submittedName>
        <fullName evidence="1">Uncharacterized protein</fullName>
    </submittedName>
</protein>
<comment type="caution">
    <text evidence="1">The sequence shown here is derived from an EMBL/GenBank/DDBJ whole genome shotgun (WGS) entry which is preliminary data.</text>
</comment>
<accession>A0A4C1TZD8</accession>
<keyword evidence="2" id="KW-1185">Reference proteome</keyword>
<evidence type="ECO:0000313" key="1">
    <source>
        <dbReference type="EMBL" id="GBP19443.1"/>
    </source>
</evidence>
<gene>
    <name evidence="1" type="ORF">EVAR_15791_1</name>
</gene>
<evidence type="ECO:0000313" key="2">
    <source>
        <dbReference type="Proteomes" id="UP000299102"/>
    </source>
</evidence>